<dbReference type="SUPFAM" id="SSF48498">
    <property type="entry name" value="Tetracyclin repressor-like, C-terminal domain"/>
    <property type="match status" value="1"/>
</dbReference>
<reference evidence="6 7" key="1">
    <citation type="submission" date="2020-07" db="EMBL/GenBank/DDBJ databases">
        <title>Sequencing the genomes of 1000 actinobacteria strains.</title>
        <authorList>
            <person name="Klenk H.-P."/>
        </authorList>
    </citation>
    <scope>NUCLEOTIDE SEQUENCE [LARGE SCALE GENOMIC DNA]</scope>
    <source>
        <strain evidence="6 7">DSM 45772</strain>
    </source>
</reference>
<evidence type="ECO:0000313" key="6">
    <source>
        <dbReference type="EMBL" id="NYD34217.1"/>
    </source>
</evidence>
<dbReference type="GO" id="GO:0000976">
    <property type="term" value="F:transcription cis-regulatory region binding"/>
    <property type="evidence" value="ECO:0007669"/>
    <property type="project" value="TreeGrafter"/>
</dbReference>
<dbReference type="AlphaFoldDB" id="A0A7Y9DS79"/>
<dbReference type="InterPro" id="IPR050109">
    <property type="entry name" value="HTH-type_TetR-like_transc_reg"/>
</dbReference>
<dbReference type="Gene3D" id="1.10.10.60">
    <property type="entry name" value="Homeodomain-like"/>
    <property type="match status" value="1"/>
</dbReference>
<evidence type="ECO:0000256" key="4">
    <source>
        <dbReference type="PROSITE-ProRule" id="PRU00335"/>
    </source>
</evidence>
<protein>
    <submittedName>
        <fullName evidence="6">AcrR family transcriptional regulator</fullName>
    </submittedName>
</protein>
<dbReference type="EMBL" id="JACCBN010000001">
    <property type="protein sequence ID" value="NYD34217.1"/>
    <property type="molecule type" value="Genomic_DNA"/>
</dbReference>
<keyword evidence="3" id="KW-0804">Transcription</keyword>
<dbReference type="PRINTS" id="PR00455">
    <property type="entry name" value="HTHTETR"/>
</dbReference>
<dbReference type="SUPFAM" id="SSF46689">
    <property type="entry name" value="Homeodomain-like"/>
    <property type="match status" value="1"/>
</dbReference>
<dbReference type="PANTHER" id="PTHR30055">
    <property type="entry name" value="HTH-TYPE TRANSCRIPTIONAL REGULATOR RUTR"/>
    <property type="match status" value="1"/>
</dbReference>
<dbReference type="PROSITE" id="PS01081">
    <property type="entry name" value="HTH_TETR_1"/>
    <property type="match status" value="1"/>
</dbReference>
<organism evidence="6 7">
    <name type="scientific">Actinomycetospora corticicola</name>
    <dbReference type="NCBI Taxonomy" id="663602"/>
    <lineage>
        <taxon>Bacteria</taxon>
        <taxon>Bacillati</taxon>
        <taxon>Actinomycetota</taxon>
        <taxon>Actinomycetes</taxon>
        <taxon>Pseudonocardiales</taxon>
        <taxon>Pseudonocardiaceae</taxon>
        <taxon>Actinomycetospora</taxon>
    </lineage>
</organism>
<dbReference type="InterPro" id="IPR009057">
    <property type="entry name" value="Homeodomain-like_sf"/>
</dbReference>
<evidence type="ECO:0000256" key="2">
    <source>
        <dbReference type="ARBA" id="ARBA00023125"/>
    </source>
</evidence>
<dbReference type="Proteomes" id="UP000535890">
    <property type="component" value="Unassembled WGS sequence"/>
</dbReference>
<name>A0A7Y9DS79_9PSEU</name>
<dbReference type="InterPro" id="IPR023772">
    <property type="entry name" value="DNA-bd_HTH_TetR-type_CS"/>
</dbReference>
<evidence type="ECO:0000256" key="3">
    <source>
        <dbReference type="ARBA" id="ARBA00023163"/>
    </source>
</evidence>
<keyword evidence="2 4" id="KW-0238">DNA-binding</keyword>
<dbReference type="GO" id="GO:0003700">
    <property type="term" value="F:DNA-binding transcription factor activity"/>
    <property type="evidence" value="ECO:0007669"/>
    <property type="project" value="TreeGrafter"/>
</dbReference>
<keyword evidence="1" id="KW-0805">Transcription regulation</keyword>
<sequence length="200" mass="21142">MAERRASGGAVLRPRVTDAIVAAAFAELADAGYARLSMEAVARRAGVGKAALYRRWPSKEAMLVDLVRQSVADTLPPVPTTGALASDLRELLGTLRDQVADPMVAAVGPTLFAEVRHTPALSEVLRTDVTAPRRVAGETVVRAAVARGELPDTVDVDLAVDLLIAPLLLRILVTRERCDDAYLDTLAVAVEAAVQATARA</sequence>
<dbReference type="RefSeq" id="WP_179792188.1">
    <property type="nucleotide sequence ID" value="NZ_BAABHP010000012.1"/>
</dbReference>
<feature type="domain" description="HTH tetR-type" evidence="5">
    <location>
        <begin position="14"/>
        <end position="74"/>
    </location>
</feature>
<dbReference type="Pfam" id="PF16859">
    <property type="entry name" value="TetR_C_11"/>
    <property type="match status" value="1"/>
</dbReference>
<dbReference type="InterPro" id="IPR036271">
    <property type="entry name" value="Tet_transcr_reg_TetR-rel_C_sf"/>
</dbReference>
<gene>
    <name evidence="6" type="ORF">BJ983_000319</name>
</gene>
<evidence type="ECO:0000313" key="7">
    <source>
        <dbReference type="Proteomes" id="UP000535890"/>
    </source>
</evidence>
<proteinExistence type="predicted"/>
<dbReference type="Gene3D" id="1.10.357.10">
    <property type="entry name" value="Tetracycline Repressor, domain 2"/>
    <property type="match status" value="1"/>
</dbReference>
<evidence type="ECO:0000259" key="5">
    <source>
        <dbReference type="PROSITE" id="PS50977"/>
    </source>
</evidence>
<dbReference type="InterPro" id="IPR011075">
    <property type="entry name" value="TetR_C"/>
</dbReference>
<dbReference type="Pfam" id="PF00440">
    <property type="entry name" value="TetR_N"/>
    <property type="match status" value="1"/>
</dbReference>
<evidence type="ECO:0000256" key="1">
    <source>
        <dbReference type="ARBA" id="ARBA00023015"/>
    </source>
</evidence>
<dbReference type="PANTHER" id="PTHR30055:SF148">
    <property type="entry name" value="TETR-FAMILY TRANSCRIPTIONAL REGULATOR"/>
    <property type="match status" value="1"/>
</dbReference>
<dbReference type="InterPro" id="IPR001647">
    <property type="entry name" value="HTH_TetR"/>
</dbReference>
<dbReference type="PROSITE" id="PS50977">
    <property type="entry name" value="HTH_TETR_2"/>
    <property type="match status" value="1"/>
</dbReference>
<accession>A0A7Y9DS79</accession>
<feature type="DNA-binding region" description="H-T-H motif" evidence="4">
    <location>
        <begin position="37"/>
        <end position="56"/>
    </location>
</feature>
<comment type="caution">
    <text evidence="6">The sequence shown here is derived from an EMBL/GenBank/DDBJ whole genome shotgun (WGS) entry which is preliminary data.</text>
</comment>
<keyword evidence="7" id="KW-1185">Reference proteome</keyword>